<sequence>MAGTSQTLEMERYDPQNNYDFSKFDCGTESFNSFLTKRMDKEYERKICIPHLCFYRDESDVKVVVGYYTLGSNSFERSHLSANERKKMTYSSVPCILLSKIAVCKSIQGTGCGKRLLGHAIRTAYVSSLDVAVYALFLQSRDDKLDFYKKAGMIQSKVQPNMFIYPLKQYENDLKRRAEKRLK</sequence>
<evidence type="ECO:0000259" key="7">
    <source>
        <dbReference type="Pfam" id="PF00583"/>
    </source>
</evidence>
<evidence type="ECO:0000256" key="4">
    <source>
        <dbReference type="ARBA" id="ARBA00022679"/>
    </source>
</evidence>
<dbReference type="InterPro" id="IPR016181">
    <property type="entry name" value="Acyl_CoA_acyltransferase"/>
</dbReference>
<keyword evidence="2" id="KW-0678">Repressor</keyword>
<comment type="caution">
    <text evidence="8">The sequence shown here is derived from an EMBL/GenBank/DDBJ whole genome shotgun (WGS) entry which is preliminary data.</text>
</comment>
<keyword evidence="5" id="KW-0012">Acyltransferase</keyword>
<evidence type="ECO:0000256" key="2">
    <source>
        <dbReference type="ARBA" id="ARBA00022491"/>
    </source>
</evidence>
<protein>
    <submittedName>
        <fullName evidence="8">N-acetyltransferase</fullName>
    </submittedName>
</protein>
<dbReference type="SUPFAM" id="SSF55729">
    <property type="entry name" value="Acyl-CoA N-acyltransferases (Nat)"/>
    <property type="match status" value="1"/>
</dbReference>
<dbReference type="Proteomes" id="UP001156690">
    <property type="component" value="Unassembled WGS sequence"/>
</dbReference>
<evidence type="ECO:0000313" key="9">
    <source>
        <dbReference type="Proteomes" id="UP001156690"/>
    </source>
</evidence>
<keyword evidence="9" id="KW-1185">Reference proteome</keyword>
<evidence type="ECO:0000256" key="1">
    <source>
        <dbReference type="ARBA" id="ARBA00009342"/>
    </source>
</evidence>
<reference evidence="9" key="1">
    <citation type="journal article" date="2019" name="Int. J. Syst. Evol. Microbiol.">
        <title>The Global Catalogue of Microorganisms (GCM) 10K type strain sequencing project: providing services to taxonomists for standard genome sequencing and annotation.</title>
        <authorList>
            <consortium name="The Broad Institute Genomics Platform"/>
            <consortium name="The Broad Institute Genome Sequencing Center for Infectious Disease"/>
            <person name="Wu L."/>
            <person name="Ma J."/>
        </authorList>
    </citation>
    <scope>NUCLEOTIDE SEQUENCE [LARGE SCALE GENOMIC DNA]</scope>
    <source>
        <strain evidence="9">NBRC 15640</strain>
    </source>
</reference>
<proteinExistence type="inferred from homology"/>
<evidence type="ECO:0000256" key="5">
    <source>
        <dbReference type="ARBA" id="ARBA00023315"/>
    </source>
</evidence>
<comment type="similarity">
    <text evidence="1">Belongs to the acetyltransferase family. GNAT subfamily.</text>
</comment>
<dbReference type="RefSeq" id="WP_185829759.1">
    <property type="nucleotide sequence ID" value="NZ_AP025144.1"/>
</dbReference>
<feature type="domain" description="N-acetyltransferase" evidence="7">
    <location>
        <begin position="37"/>
        <end position="152"/>
    </location>
</feature>
<dbReference type="PANTHER" id="PTHR36449:SF1">
    <property type="entry name" value="ACETYLTRANSFERASE"/>
    <property type="match status" value="1"/>
</dbReference>
<dbReference type="AlphaFoldDB" id="A0AAV5NY90"/>
<dbReference type="PANTHER" id="PTHR36449">
    <property type="entry name" value="ACETYLTRANSFERASE-RELATED"/>
    <property type="match status" value="1"/>
</dbReference>
<organism evidence="8 9">
    <name type="scientific">Vibrio penaeicida</name>
    <dbReference type="NCBI Taxonomy" id="104609"/>
    <lineage>
        <taxon>Bacteria</taxon>
        <taxon>Pseudomonadati</taxon>
        <taxon>Pseudomonadota</taxon>
        <taxon>Gammaproteobacteria</taxon>
        <taxon>Vibrionales</taxon>
        <taxon>Vibrionaceae</taxon>
        <taxon>Vibrio</taxon>
    </lineage>
</organism>
<dbReference type="Gene3D" id="3.40.630.30">
    <property type="match status" value="1"/>
</dbReference>
<evidence type="ECO:0000313" key="8">
    <source>
        <dbReference type="EMBL" id="GLQ75348.1"/>
    </source>
</evidence>
<accession>A0AAV5NY90</accession>
<gene>
    <name evidence="8" type="ORF">GCM10007932_47100</name>
</gene>
<name>A0AAV5NY90_9VIBR</name>
<keyword evidence="3" id="KW-1277">Toxin-antitoxin system</keyword>
<evidence type="ECO:0000256" key="6">
    <source>
        <dbReference type="ARBA" id="ARBA00049880"/>
    </source>
</evidence>
<keyword evidence="4" id="KW-0808">Transferase</keyword>
<evidence type="ECO:0000256" key="3">
    <source>
        <dbReference type="ARBA" id="ARBA00022649"/>
    </source>
</evidence>
<dbReference type="GO" id="GO:0016747">
    <property type="term" value="F:acyltransferase activity, transferring groups other than amino-acyl groups"/>
    <property type="evidence" value="ECO:0007669"/>
    <property type="project" value="InterPro"/>
</dbReference>
<comment type="catalytic activity">
    <reaction evidence="6">
        <text>glycyl-tRNA(Gly) + acetyl-CoA = N-acetylglycyl-tRNA(Gly) + CoA + H(+)</text>
        <dbReference type="Rhea" id="RHEA:81867"/>
        <dbReference type="Rhea" id="RHEA-COMP:9683"/>
        <dbReference type="Rhea" id="RHEA-COMP:19766"/>
        <dbReference type="ChEBI" id="CHEBI:15378"/>
        <dbReference type="ChEBI" id="CHEBI:57287"/>
        <dbReference type="ChEBI" id="CHEBI:57288"/>
        <dbReference type="ChEBI" id="CHEBI:78522"/>
        <dbReference type="ChEBI" id="CHEBI:232036"/>
    </reaction>
</comment>
<dbReference type="Pfam" id="PF00583">
    <property type="entry name" value="Acetyltransf_1"/>
    <property type="match status" value="1"/>
</dbReference>
<dbReference type="InterPro" id="IPR000182">
    <property type="entry name" value="GNAT_dom"/>
</dbReference>
<dbReference type="EMBL" id="BSNX01000067">
    <property type="protein sequence ID" value="GLQ75348.1"/>
    <property type="molecule type" value="Genomic_DNA"/>
</dbReference>